<gene>
    <name evidence="3" type="ORF">OEZ60_00685</name>
</gene>
<evidence type="ECO:0000313" key="4">
    <source>
        <dbReference type="Proteomes" id="UP001209535"/>
    </source>
</evidence>
<dbReference type="PANTHER" id="PTHR21198">
    <property type="entry name" value="GLUTAMATE RACEMASE"/>
    <property type="match status" value="1"/>
</dbReference>
<dbReference type="GO" id="GO:0016853">
    <property type="term" value="F:isomerase activity"/>
    <property type="evidence" value="ECO:0007669"/>
    <property type="project" value="UniProtKB-KW"/>
</dbReference>
<dbReference type="Proteomes" id="UP001209535">
    <property type="component" value="Unassembled WGS sequence"/>
</dbReference>
<dbReference type="Pfam" id="PF01177">
    <property type="entry name" value="Asp_Glu_race"/>
    <property type="match status" value="1"/>
</dbReference>
<dbReference type="InterPro" id="IPR001920">
    <property type="entry name" value="Asp/Glu_race"/>
</dbReference>
<accession>A0ABT2X3U4</accession>
<dbReference type="SUPFAM" id="SSF53681">
    <property type="entry name" value="Aspartate/glutamate racemase"/>
    <property type="match status" value="2"/>
</dbReference>
<comment type="caution">
    <text evidence="3">The sequence shown here is derived from an EMBL/GenBank/DDBJ whole genome shotgun (WGS) entry which is preliminary data.</text>
</comment>
<dbReference type="RefSeq" id="WP_263332184.1">
    <property type="nucleotide sequence ID" value="NZ_JAOVQO010000001.1"/>
</dbReference>
<reference evidence="3 4" key="1">
    <citation type="submission" date="2022-10" db="EMBL/GenBank/DDBJ databases">
        <title>Defluviimonas sp. nov., isolated from ocean surface sediments.</title>
        <authorList>
            <person name="He W."/>
            <person name="Wang L."/>
            <person name="Zhang D.-F."/>
        </authorList>
    </citation>
    <scope>NUCLEOTIDE SEQUENCE [LARGE SCALE GENOMIC DNA]</scope>
    <source>
        <strain evidence="3 4">WL0024</strain>
    </source>
</reference>
<evidence type="ECO:0000256" key="1">
    <source>
        <dbReference type="ARBA" id="ARBA00007847"/>
    </source>
</evidence>
<dbReference type="PROSITE" id="PS00923">
    <property type="entry name" value="ASP_GLU_RACEMASE_1"/>
    <property type="match status" value="1"/>
</dbReference>
<protein>
    <submittedName>
        <fullName evidence="3">Amino acid racemase</fullName>
        <ecNumber evidence="3">5.1.1.-</ecNumber>
    </submittedName>
</protein>
<comment type="similarity">
    <text evidence="1">Belongs to the aspartate/glutamate racemases family.</text>
</comment>
<dbReference type="NCBIfam" id="TIGR00035">
    <property type="entry name" value="asp_race"/>
    <property type="match status" value="1"/>
</dbReference>
<dbReference type="Gene3D" id="3.40.50.1860">
    <property type="match status" value="2"/>
</dbReference>
<dbReference type="InterPro" id="IPR018187">
    <property type="entry name" value="Asp/Glu_racemase_AS_1"/>
</dbReference>
<dbReference type="PANTHER" id="PTHR21198:SF7">
    <property type="entry name" value="ASPARTATE-GLUTAMATE RACEMASE FAMILY"/>
    <property type="match status" value="1"/>
</dbReference>
<dbReference type="InterPro" id="IPR015942">
    <property type="entry name" value="Asp/Glu/hydantoin_racemase"/>
</dbReference>
<name>A0ABT2X3U4_9RHOB</name>
<dbReference type="EC" id="5.1.1.-" evidence="3"/>
<organism evidence="3 4">
    <name type="scientific">Albidovulum salinarum</name>
    <dbReference type="NCBI Taxonomy" id="2984153"/>
    <lineage>
        <taxon>Bacteria</taxon>
        <taxon>Pseudomonadati</taxon>
        <taxon>Pseudomonadota</taxon>
        <taxon>Alphaproteobacteria</taxon>
        <taxon>Rhodobacterales</taxon>
        <taxon>Paracoccaceae</taxon>
        <taxon>Albidovulum</taxon>
    </lineage>
</organism>
<keyword evidence="4" id="KW-1185">Reference proteome</keyword>
<evidence type="ECO:0000256" key="2">
    <source>
        <dbReference type="ARBA" id="ARBA00023235"/>
    </source>
</evidence>
<proteinExistence type="inferred from homology"/>
<dbReference type="EMBL" id="JAOVQO010000001">
    <property type="protein sequence ID" value="MCU9846520.1"/>
    <property type="molecule type" value="Genomic_DNA"/>
</dbReference>
<evidence type="ECO:0000313" key="3">
    <source>
        <dbReference type="EMBL" id="MCU9846520.1"/>
    </source>
</evidence>
<dbReference type="InterPro" id="IPR004380">
    <property type="entry name" value="Asp_race"/>
</dbReference>
<sequence length="229" mass="23514">MRLVGVLGGMGPDATVLLMERVIAARPAADDSDHVPLLVFQYPQVPSRIAALIEGTGPSPAPVLADLARRLEAAGAEAIAMPCNTAHAYAPDIRAAVTVPFIDMIAETVGALVAKHGAGARIGMLASPAARKARVFDAAFAEAGLTPVWSAEEDRLLAIIRAVKAGRVSEGDRADLAAIGRDLIAGQGCAALLVACTELSILAPGLPGDLVWTDSLDCLAARIVTLSVN</sequence>
<keyword evidence="2 3" id="KW-0413">Isomerase</keyword>